<evidence type="ECO:0000256" key="2">
    <source>
        <dbReference type="SAM" id="MobiDB-lite"/>
    </source>
</evidence>
<protein>
    <submittedName>
        <fullName evidence="4">DUF222 domain-containing protein</fullName>
    </submittedName>
</protein>
<dbReference type="OrthoDB" id="4857724at2"/>
<dbReference type="Pfam" id="PF02720">
    <property type="entry name" value="DUF222"/>
    <property type="match status" value="1"/>
</dbReference>
<dbReference type="Proteomes" id="UP000320244">
    <property type="component" value="Unassembled WGS sequence"/>
</dbReference>
<feature type="compositionally biased region" description="Basic and acidic residues" evidence="2">
    <location>
        <begin position="1"/>
        <end position="10"/>
    </location>
</feature>
<feature type="region of interest" description="Disordered" evidence="2">
    <location>
        <begin position="276"/>
        <end position="295"/>
    </location>
</feature>
<accession>A0A563E299</accession>
<comment type="similarity">
    <text evidence="1">Belongs to the Rv1128c/1148c/1588c/1702c/1945/3466 family.</text>
</comment>
<reference evidence="4 5" key="2">
    <citation type="submission" date="2019-08" db="EMBL/GenBank/DDBJ databases">
        <title>Jejuicoccus antrihumi gen. nov., sp. nov., a new member of the family Dermacoccaceae isolated from a cave.</title>
        <authorList>
            <person name="Schumann P."/>
            <person name="Kim I.S."/>
        </authorList>
    </citation>
    <scope>NUCLEOTIDE SEQUENCE [LARGE SCALE GENOMIC DNA]</scope>
    <source>
        <strain evidence="4 5">C5-26</strain>
    </source>
</reference>
<reference evidence="4 5" key="1">
    <citation type="submission" date="2019-05" db="EMBL/GenBank/DDBJ databases">
        <authorList>
            <person name="Lee S.D."/>
        </authorList>
    </citation>
    <scope>NUCLEOTIDE SEQUENCE [LARGE SCALE GENOMIC DNA]</scope>
    <source>
        <strain evidence="4 5">C5-26</strain>
    </source>
</reference>
<dbReference type="GO" id="GO:0003676">
    <property type="term" value="F:nucleic acid binding"/>
    <property type="evidence" value="ECO:0007669"/>
    <property type="project" value="InterPro"/>
</dbReference>
<dbReference type="EMBL" id="VCQV01000012">
    <property type="protein sequence ID" value="TWP36363.1"/>
    <property type="molecule type" value="Genomic_DNA"/>
</dbReference>
<comment type="caution">
    <text evidence="4">The sequence shown here is derived from an EMBL/GenBank/DDBJ whole genome shotgun (WGS) entry which is preliminary data.</text>
</comment>
<dbReference type="Gene3D" id="1.10.30.50">
    <property type="match status" value="1"/>
</dbReference>
<evidence type="ECO:0000313" key="5">
    <source>
        <dbReference type="Proteomes" id="UP000320244"/>
    </source>
</evidence>
<dbReference type="CDD" id="cd00085">
    <property type="entry name" value="HNHc"/>
    <property type="match status" value="1"/>
</dbReference>
<dbReference type="GO" id="GO:0008270">
    <property type="term" value="F:zinc ion binding"/>
    <property type="evidence" value="ECO:0007669"/>
    <property type="project" value="InterPro"/>
</dbReference>
<dbReference type="SMART" id="SM00507">
    <property type="entry name" value="HNHc"/>
    <property type="match status" value="1"/>
</dbReference>
<dbReference type="InterPro" id="IPR003870">
    <property type="entry name" value="DUF222"/>
</dbReference>
<dbReference type="InterPro" id="IPR002711">
    <property type="entry name" value="HNH"/>
</dbReference>
<feature type="domain" description="HNH nuclease" evidence="3">
    <location>
        <begin position="390"/>
        <end position="442"/>
    </location>
</feature>
<keyword evidence="5" id="KW-1185">Reference proteome</keyword>
<dbReference type="Pfam" id="PF01844">
    <property type="entry name" value="HNH"/>
    <property type="match status" value="1"/>
</dbReference>
<sequence length="478" mass="50066">MNFNQDDQRISGHAPGSDGPGFGGLPEPVDLLGYVVPEGSGGLAGVPAGAGSDVSPGAGVAALSVVREAPVAMRGVGDACGQLCDTDLDNAARALLSAREEAERSLVLALADGLNRGVVAGSDSGGPRQWLLDRAVFLEPGEASRITAAAEAVNRPENARLRAVLVAGELSASMLVTVIREVPKAMVALPDAARDEVLGYYLQVIEPGFTRGDLRGLTKRIIAEFGEDQAPADEEKAQKAESLSWTELASGLFELVAVLSPGHAAEIIEAITALSAPQPTEDPATGEKVRDPRTPGKRRADALLEIVGAAARCTDADAMRSTAKVIVTMGLDALLRRLGNGGFGVTATGEVLDATTARRLACSADLIPVVLGGDGQPLDVGREVRTFTGGVRTAIIVRDKHCSFPGCDRPPGWCEAHHVIPWWAGGQTRKDNGTLLCSRHHHIVHARGYLAKVTDTGVVWDLTPDRMSNLPPQRRDAA</sequence>
<evidence type="ECO:0000256" key="1">
    <source>
        <dbReference type="ARBA" id="ARBA00023450"/>
    </source>
</evidence>
<dbReference type="GO" id="GO:0004519">
    <property type="term" value="F:endonuclease activity"/>
    <property type="evidence" value="ECO:0007669"/>
    <property type="project" value="InterPro"/>
</dbReference>
<feature type="region of interest" description="Disordered" evidence="2">
    <location>
        <begin position="1"/>
        <end position="23"/>
    </location>
</feature>
<dbReference type="AlphaFoldDB" id="A0A563E299"/>
<evidence type="ECO:0000259" key="3">
    <source>
        <dbReference type="SMART" id="SM00507"/>
    </source>
</evidence>
<evidence type="ECO:0000313" key="4">
    <source>
        <dbReference type="EMBL" id="TWP36363.1"/>
    </source>
</evidence>
<proteinExistence type="inferred from homology"/>
<dbReference type="RefSeq" id="WP_146316697.1">
    <property type="nucleotide sequence ID" value="NZ_VCQV01000012.1"/>
</dbReference>
<name>A0A563E299_9MICO</name>
<gene>
    <name evidence="4" type="ORF">FGL98_10400</name>
</gene>
<dbReference type="InterPro" id="IPR003615">
    <property type="entry name" value="HNH_nuc"/>
</dbReference>
<feature type="compositionally biased region" description="Basic and acidic residues" evidence="2">
    <location>
        <begin position="285"/>
        <end position="295"/>
    </location>
</feature>
<organism evidence="4 5">
    <name type="scientific">Leekyejoonella antrihumi</name>
    <dbReference type="NCBI Taxonomy" id="1660198"/>
    <lineage>
        <taxon>Bacteria</taxon>
        <taxon>Bacillati</taxon>
        <taxon>Actinomycetota</taxon>
        <taxon>Actinomycetes</taxon>
        <taxon>Micrococcales</taxon>
        <taxon>Dermacoccaceae</taxon>
        <taxon>Leekyejoonella</taxon>
    </lineage>
</organism>